<proteinExistence type="predicted"/>
<dbReference type="Proteomes" id="UP000054562">
    <property type="component" value="Unassembled WGS sequence"/>
</dbReference>
<name>A0A0L1IGN9_PLAFA</name>
<evidence type="ECO:0000313" key="1">
    <source>
        <dbReference type="EMBL" id="KNG78328.1"/>
    </source>
</evidence>
<evidence type="ECO:0000313" key="2">
    <source>
        <dbReference type="Proteomes" id="UP000054562"/>
    </source>
</evidence>
<dbReference type="AlphaFoldDB" id="A0A0L1IGN9"/>
<gene>
    <name evidence="1" type="ORF">PFMG_04303</name>
</gene>
<protein>
    <submittedName>
        <fullName evidence="1">Uncharacterized protein</fullName>
    </submittedName>
</protein>
<reference evidence="2" key="2">
    <citation type="submission" date="2015-07" db="EMBL/GenBank/DDBJ databases">
        <title>The genome sequence of Plasmodium falciparum IGH-CR14.</title>
        <authorList>
            <consortium name="The Broad Institute Genome Sequencing Platform"/>
            <person name="Volkman S.K."/>
            <person name="Neafsey D.E."/>
            <person name="Dash A.P."/>
            <person name="Chitnis C.E."/>
            <person name="Hartl D.L."/>
            <person name="Young S.K."/>
            <person name="Kodira C.D."/>
            <person name="Zeng Q."/>
            <person name="Koehrsen M."/>
            <person name="Godfrey P."/>
            <person name="Alvarado L."/>
            <person name="Berlin A."/>
            <person name="Borenstein D."/>
            <person name="Chen Z."/>
            <person name="Engels R."/>
            <person name="Freedman E."/>
            <person name="Gellesch M."/>
            <person name="Goldberg J."/>
            <person name="Griggs A."/>
            <person name="Gujja S."/>
            <person name="Heiman D."/>
            <person name="Hepburn T."/>
            <person name="Howarth C."/>
            <person name="Jen D."/>
            <person name="Larson L."/>
            <person name="Lewis B."/>
            <person name="Mehta T."/>
            <person name="Park D."/>
            <person name="Pearson M."/>
            <person name="Roberts A."/>
            <person name="Saif S."/>
            <person name="Shea T."/>
            <person name="Shenoy N."/>
            <person name="Sisk P."/>
            <person name="Stolte C."/>
            <person name="Sykes S."/>
            <person name="Walk T."/>
            <person name="White J."/>
            <person name="Yandava C."/>
            <person name="Wirth D.F."/>
            <person name="Nusbaum C."/>
            <person name="Birren B."/>
        </authorList>
    </citation>
    <scope>NUCLEOTIDE SEQUENCE [LARGE SCALE GENOMIC DNA]</scope>
    <source>
        <strain evidence="2">IGH-CR14</strain>
    </source>
</reference>
<sequence length="103" mass="11314">MGINKNHIKKNSVGPLNFPQNSRSILSGFLWDLGYHCGGLKYSVGKAQNTQKNPCDVGSPLTPTDFEGNISEKAGRISLYTPICFKTVYKNTFTSPKKIFTGV</sequence>
<reference evidence="2" key="1">
    <citation type="submission" date="2015-07" db="EMBL/GenBank/DDBJ databases">
        <title>Annotation of Plasmodium falciparum IGH-CR14.</title>
        <authorList>
            <consortium name="The Broad Institute Genome Sequencing Platform"/>
            <person name="Volkman S.K."/>
            <person name="Neafsey D.E."/>
            <person name="Dash A.P."/>
            <person name="Chitnis C.E."/>
            <person name="Hartl D.L."/>
            <person name="Young S.K."/>
            <person name="Zeng Q."/>
            <person name="Koehrsen M."/>
            <person name="Alvarado L."/>
            <person name="Berlin A."/>
            <person name="Borenstein D."/>
            <person name="Chapman S.B."/>
            <person name="Chen Z."/>
            <person name="Engels R."/>
            <person name="Freedman E."/>
            <person name="Gellesch M."/>
            <person name="Goldberg J."/>
            <person name="Griggs A."/>
            <person name="Gujja S."/>
            <person name="Heilman E.R."/>
            <person name="Heiman D.I."/>
            <person name="Howarth C."/>
            <person name="Jen D."/>
            <person name="Larson L."/>
            <person name="Mehta T."/>
            <person name="Neiman D."/>
            <person name="Park D."/>
            <person name="Pearson M."/>
            <person name="Roberts A."/>
            <person name="Saif S."/>
            <person name="Shea T."/>
            <person name="Shenoy N."/>
            <person name="Sisk P."/>
            <person name="Stolte C."/>
            <person name="Sykes S."/>
            <person name="Walk T."/>
            <person name="White J."/>
            <person name="Yandava C."/>
            <person name="Haas B."/>
            <person name="Henn M.R."/>
            <person name="Nusbaum C."/>
            <person name="Birren B."/>
        </authorList>
    </citation>
    <scope>NUCLEOTIDE SEQUENCE [LARGE SCALE GENOMIC DNA]</scope>
    <source>
        <strain evidence="2">IGH-CR14</strain>
    </source>
</reference>
<organism evidence="1 2">
    <name type="scientific">Plasmodium falciparum IGH-CR14</name>
    <dbReference type="NCBI Taxonomy" id="580059"/>
    <lineage>
        <taxon>Eukaryota</taxon>
        <taxon>Sar</taxon>
        <taxon>Alveolata</taxon>
        <taxon>Apicomplexa</taxon>
        <taxon>Aconoidasida</taxon>
        <taxon>Haemosporida</taxon>
        <taxon>Plasmodiidae</taxon>
        <taxon>Plasmodium</taxon>
        <taxon>Plasmodium (Laverania)</taxon>
    </lineage>
</organism>
<dbReference type="EMBL" id="GG665526">
    <property type="protein sequence ID" value="KNG78328.1"/>
    <property type="molecule type" value="Genomic_DNA"/>
</dbReference>
<accession>A0A0L1IGN9</accession>